<dbReference type="SUPFAM" id="SSF81296">
    <property type="entry name" value="E set domains"/>
    <property type="match status" value="1"/>
</dbReference>
<accession>A0AAV5VHG8</accession>
<dbReference type="InterPro" id="IPR011022">
    <property type="entry name" value="Arrestin_C-like"/>
</dbReference>
<feature type="domain" description="Arrestin C-terminal-like" evidence="1">
    <location>
        <begin position="7"/>
        <end position="65"/>
    </location>
</feature>
<dbReference type="AlphaFoldDB" id="A0AAV5VHG8"/>
<dbReference type="EMBL" id="BTSY01000003">
    <property type="protein sequence ID" value="GMT17633.1"/>
    <property type="molecule type" value="Genomic_DNA"/>
</dbReference>
<evidence type="ECO:0000313" key="3">
    <source>
        <dbReference type="Proteomes" id="UP001432322"/>
    </source>
</evidence>
<dbReference type="Gene3D" id="2.60.40.640">
    <property type="match status" value="1"/>
</dbReference>
<proteinExistence type="predicted"/>
<protein>
    <recommendedName>
        <fullName evidence="1">Arrestin C-terminal-like domain-containing protein</fullName>
    </recommendedName>
</protein>
<organism evidence="2 3">
    <name type="scientific">Pristionchus fissidentatus</name>
    <dbReference type="NCBI Taxonomy" id="1538716"/>
    <lineage>
        <taxon>Eukaryota</taxon>
        <taxon>Metazoa</taxon>
        <taxon>Ecdysozoa</taxon>
        <taxon>Nematoda</taxon>
        <taxon>Chromadorea</taxon>
        <taxon>Rhabditida</taxon>
        <taxon>Rhabditina</taxon>
        <taxon>Diplogasteromorpha</taxon>
        <taxon>Diplogasteroidea</taxon>
        <taxon>Neodiplogasteridae</taxon>
        <taxon>Pristionchus</taxon>
    </lineage>
</organism>
<dbReference type="Proteomes" id="UP001432322">
    <property type="component" value="Unassembled WGS sequence"/>
</dbReference>
<evidence type="ECO:0000313" key="2">
    <source>
        <dbReference type="EMBL" id="GMT17633.1"/>
    </source>
</evidence>
<comment type="caution">
    <text evidence="2">The sequence shown here is derived from an EMBL/GenBank/DDBJ whole genome shotgun (WGS) entry which is preliminary data.</text>
</comment>
<sequence length="123" mass="13227">QSICILSGSSGHLSRSIDVPENMKSSVSCPIIDVNYFVKVELSTNGAMCKRIYATIPVIIGTIPLQTTETTACTTVDISDAFSHLEIPSSRKVSSNSSKSGYVSCDEFAEDNLDDNDRSSLIT</sequence>
<evidence type="ECO:0000259" key="1">
    <source>
        <dbReference type="Pfam" id="PF02752"/>
    </source>
</evidence>
<name>A0AAV5VHG8_9BILA</name>
<feature type="non-terminal residue" evidence="2">
    <location>
        <position position="1"/>
    </location>
</feature>
<keyword evidence="3" id="KW-1185">Reference proteome</keyword>
<gene>
    <name evidence="2" type="ORF">PFISCL1PPCAC_8930</name>
</gene>
<dbReference type="InterPro" id="IPR014756">
    <property type="entry name" value="Ig_E-set"/>
</dbReference>
<reference evidence="2" key="1">
    <citation type="submission" date="2023-10" db="EMBL/GenBank/DDBJ databases">
        <title>Genome assembly of Pristionchus species.</title>
        <authorList>
            <person name="Yoshida K."/>
            <person name="Sommer R.J."/>
        </authorList>
    </citation>
    <scope>NUCLEOTIDE SEQUENCE</scope>
    <source>
        <strain evidence="2">RS5133</strain>
    </source>
</reference>
<dbReference type="InterPro" id="IPR014752">
    <property type="entry name" value="Arrestin-like_C"/>
</dbReference>
<dbReference type="Pfam" id="PF02752">
    <property type="entry name" value="Arrestin_C"/>
    <property type="match status" value="1"/>
</dbReference>